<dbReference type="Pfam" id="PF00072">
    <property type="entry name" value="Response_reg"/>
    <property type="match status" value="1"/>
</dbReference>
<name>A0A1I6D5S8_9RHOB</name>
<dbReference type="STRING" id="871652.SAMN04515673_102227"/>
<keyword evidence="1" id="KW-0378">Hydrolase</keyword>
<dbReference type="InterPro" id="IPR001789">
    <property type="entry name" value="Sig_transdc_resp-reg_receiver"/>
</dbReference>
<proteinExistence type="predicted"/>
<dbReference type="AlphaFoldDB" id="A0A1I6D5S8"/>
<evidence type="ECO:0000259" key="4">
    <source>
        <dbReference type="PROSITE" id="PS50110"/>
    </source>
</evidence>
<dbReference type="Pfam" id="PF07228">
    <property type="entry name" value="SpoIIE"/>
    <property type="match status" value="1"/>
</dbReference>
<dbReference type="InterPro" id="IPR001932">
    <property type="entry name" value="PPM-type_phosphatase-like_dom"/>
</dbReference>
<organism evidence="5 6">
    <name type="scientific">Poseidonocella sedimentorum</name>
    <dbReference type="NCBI Taxonomy" id="871652"/>
    <lineage>
        <taxon>Bacteria</taxon>
        <taxon>Pseudomonadati</taxon>
        <taxon>Pseudomonadota</taxon>
        <taxon>Alphaproteobacteria</taxon>
        <taxon>Rhodobacterales</taxon>
        <taxon>Roseobacteraceae</taxon>
        <taxon>Poseidonocella</taxon>
    </lineage>
</organism>
<dbReference type="InterPro" id="IPR036457">
    <property type="entry name" value="PPM-type-like_dom_sf"/>
</dbReference>
<feature type="modified residue" description="4-aspartylphosphate" evidence="2">
    <location>
        <position position="78"/>
    </location>
</feature>
<evidence type="ECO:0000256" key="1">
    <source>
        <dbReference type="ARBA" id="ARBA00022801"/>
    </source>
</evidence>
<keyword evidence="2" id="KW-0597">Phosphoprotein</keyword>
<evidence type="ECO:0000313" key="6">
    <source>
        <dbReference type="Proteomes" id="UP000199302"/>
    </source>
</evidence>
<dbReference type="SUPFAM" id="SSF52172">
    <property type="entry name" value="CheY-like"/>
    <property type="match status" value="1"/>
</dbReference>
<dbReference type="Gene3D" id="3.60.40.10">
    <property type="entry name" value="PPM-type phosphatase domain"/>
    <property type="match status" value="1"/>
</dbReference>
<evidence type="ECO:0000256" key="3">
    <source>
        <dbReference type="SAM" id="Coils"/>
    </source>
</evidence>
<evidence type="ECO:0000256" key="2">
    <source>
        <dbReference type="PROSITE-ProRule" id="PRU00169"/>
    </source>
</evidence>
<dbReference type="Gene3D" id="3.40.50.2300">
    <property type="match status" value="1"/>
</dbReference>
<dbReference type="GO" id="GO:0016791">
    <property type="term" value="F:phosphatase activity"/>
    <property type="evidence" value="ECO:0007669"/>
    <property type="project" value="TreeGrafter"/>
</dbReference>
<dbReference type="InterPro" id="IPR052016">
    <property type="entry name" value="Bact_Sigma-Reg"/>
</dbReference>
<dbReference type="PANTHER" id="PTHR43156">
    <property type="entry name" value="STAGE II SPORULATION PROTEIN E-RELATED"/>
    <property type="match status" value="1"/>
</dbReference>
<sequence>MQGVVGVWFVLQNRLKKPQRARVEAKPMHVLVVDDSSLQRRILSNSLAKWGFRVTEADGGLSALEVCRADPPELVISDWMMPGMNGLEFCCAFRQLDLEGYGYFILLTSNSDRDAAAEGLDAGADDFLPKPVHILELRARISAGLRILTMQKQLSEKNRLISATLSELQTVYDALDNDLAEARKLQQSLLREPEHSYRGGDVTLMLRPSGHVGGDLVGYFPLDESRIAIFAIDVSGHGISSALVTARLAGHFSDQSPAYNLAFTADGKGGFTPRPAADVVRLLNDLVIHEMDTEHYLTFLLAYVDQDSGAIEMVQAGHPCPMIQRACGRIDTIGEGGFPVGLLDEADFETVHHALAPGDRLLILSDGFIESANPSGQMLGEDGFSSIMEELSEESGTQFLSHLSDMVEDFADGQELPDDISAALWEFRGTGA</sequence>
<protein>
    <submittedName>
        <fullName evidence="5">Response regulator receiver domain-containing protein</fullName>
    </submittedName>
</protein>
<keyword evidence="6" id="KW-1185">Reference proteome</keyword>
<dbReference type="EMBL" id="FOYI01000002">
    <property type="protein sequence ID" value="SFR00808.1"/>
    <property type="molecule type" value="Genomic_DNA"/>
</dbReference>
<dbReference type="PANTHER" id="PTHR43156:SF2">
    <property type="entry name" value="STAGE II SPORULATION PROTEIN E"/>
    <property type="match status" value="1"/>
</dbReference>
<dbReference type="SMART" id="SM00448">
    <property type="entry name" value="REC"/>
    <property type="match status" value="1"/>
</dbReference>
<accession>A0A1I6D5S8</accession>
<dbReference type="CDD" id="cd00156">
    <property type="entry name" value="REC"/>
    <property type="match status" value="1"/>
</dbReference>
<dbReference type="SMART" id="SM00331">
    <property type="entry name" value="PP2C_SIG"/>
    <property type="match status" value="1"/>
</dbReference>
<reference evidence="5 6" key="1">
    <citation type="submission" date="2016-10" db="EMBL/GenBank/DDBJ databases">
        <authorList>
            <person name="de Groot N.N."/>
        </authorList>
    </citation>
    <scope>NUCLEOTIDE SEQUENCE [LARGE SCALE GENOMIC DNA]</scope>
    <source>
        <strain evidence="6">KMM 9023,NRIC 0796,JCM 17311,KCTC 23692</strain>
    </source>
</reference>
<evidence type="ECO:0000313" key="5">
    <source>
        <dbReference type="EMBL" id="SFR00808.1"/>
    </source>
</evidence>
<dbReference type="GO" id="GO:0000160">
    <property type="term" value="P:phosphorelay signal transduction system"/>
    <property type="evidence" value="ECO:0007669"/>
    <property type="project" value="InterPro"/>
</dbReference>
<dbReference type="PROSITE" id="PS50110">
    <property type="entry name" value="RESPONSE_REGULATORY"/>
    <property type="match status" value="1"/>
</dbReference>
<feature type="coiled-coil region" evidence="3">
    <location>
        <begin position="165"/>
        <end position="192"/>
    </location>
</feature>
<dbReference type="InterPro" id="IPR011006">
    <property type="entry name" value="CheY-like_superfamily"/>
</dbReference>
<keyword evidence="3" id="KW-0175">Coiled coil</keyword>
<feature type="domain" description="Response regulatory" evidence="4">
    <location>
        <begin position="29"/>
        <end position="145"/>
    </location>
</feature>
<gene>
    <name evidence="5" type="ORF">SAMN04515673_102227</name>
</gene>
<dbReference type="Proteomes" id="UP000199302">
    <property type="component" value="Unassembled WGS sequence"/>
</dbReference>